<evidence type="ECO:0000256" key="5">
    <source>
        <dbReference type="ARBA" id="ARBA00022723"/>
    </source>
</evidence>
<dbReference type="GO" id="GO:0005737">
    <property type="term" value="C:cytoplasm"/>
    <property type="evidence" value="ECO:0007669"/>
    <property type="project" value="UniProtKB-SubCell"/>
</dbReference>
<evidence type="ECO:0000256" key="11">
    <source>
        <dbReference type="ARBA" id="ARBA00031472"/>
    </source>
</evidence>
<dbReference type="STRING" id="1354337.M983_1010"/>
<dbReference type="Gene3D" id="1.10.1660.10">
    <property type="match status" value="1"/>
</dbReference>
<dbReference type="PANTHER" id="PTHR30204">
    <property type="entry name" value="REDOX-CYCLING DRUG-SENSING TRANSCRIPTIONAL ACTIVATOR SOXR"/>
    <property type="match status" value="1"/>
</dbReference>
<protein>
    <recommendedName>
        <fullName evidence="3">HTH-type transcriptional regulator CueR</fullName>
    </recommendedName>
    <alternativeName>
        <fullName evidence="12">Copper efflux regulator</fullName>
    </alternativeName>
    <alternativeName>
        <fullName evidence="11">Copper export regulator</fullName>
    </alternativeName>
</protein>
<dbReference type="Pfam" id="PF13411">
    <property type="entry name" value="MerR_1"/>
    <property type="match status" value="1"/>
</dbReference>
<dbReference type="PRINTS" id="PR00040">
    <property type="entry name" value="HTHMERR"/>
</dbReference>
<evidence type="ECO:0000256" key="4">
    <source>
        <dbReference type="ARBA" id="ARBA00022490"/>
    </source>
</evidence>
<dbReference type="PANTHER" id="PTHR30204:SF16">
    <property type="entry name" value="HTH-TYPE TRANSCRIPTIONAL REGULATOR CUER"/>
    <property type="match status" value="1"/>
</dbReference>
<evidence type="ECO:0000256" key="7">
    <source>
        <dbReference type="ARBA" id="ARBA00023015"/>
    </source>
</evidence>
<dbReference type="InterPro" id="IPR011789">
    <property type="entry name" value="CueR"/>
</dbReference>
<organism evidence="15 16">
    <name type="scientific">Proteus myxofaciens ATCC 19692</name>
    <dbReference type="NCBI Taxonomy" id="1354337"/>
    <lineage>
        <taxon>Bacteria</taxon>
        <taxon>Pseudomonadati</taxon>
        <taxon>Pseudomonadota</taxon>
        <taxon>Gammaproteobacteria</taxon>
        <taxon>Enterobacterales</taxon>
        <taxon>Morganellaceae</taxon>
        <taxon>Proteus</taxon>
    </lineage>
</organism>
<keyword evidence="9" id="KW-0010">Activator</keyword>
<comment type="caution">
    <text evidence="15">The sequence shown here is derived from an EMBL/GenBank/DDBJ whole genome shotgun (WGS) entry which is preliminary data.</text>
</comment>
<evidence type="ECO:0000259" key="14">
    <source>
        <dbReference type="PROSITE" id="PS00552"/>
    </source>
</evidence>
<dbReference type="InterPro" id="IPR047057">
    <property type="entry name" value="MerR_fam"/>
</dbReference>
<dbReference type="PROSITE" id="PS00552">
    <property type="entry name" value="HTH_MERR_1"/>
    <property type="match status" value="1"/>
</dbReference>
<dbReference type="GO" id="GO:0005507">
    <property type="term" value="F:copper ion binding"/>
    <property type="evidence" value="ECO:0007669"/>
    <property type="project" value="InterPro"/>
</dbReference>
<proteinExistence type="predicted"/>
<name>A0A198GCY9_9GAMM</name>
<feature type="domain" description="HTH merR-type" evidence="14">
    <location>
        <begin position="4"/>
        <end position="26"/>
    </location>
</feature>
<comment type="subcellular location">
    <subcellularLocation>
        <location evidence="1">Cytoplasm</location>
    </subcellularLocation>
</comment>
<evidence type="ECO:0000256" key="12">
    <source>
        <dbReference type="ARBA" id="ARBA00032335"/>
    </source>
</evidence>
<dbReference type="NCBIfam" id="TIGR02044">
    <property type="entry name" value="CueR"/>
    <property type="match status" value="1"/>
</dbReference>
<evidence type="ECO:0000256" key="6">
    <source>
        <dbReference type="ARBA" id="ARBA00023008"/>
    </source>
</evidence>
<accession>A0A198GCY9</accession>
<keyword evidence="6" id="KW-0186">Copper</keyword>
<keyword evidence="7" id="KW-0805">Transcription regulation</keyword>
<dbReference type="EMBL" id="LXEN01000041">
    <property type="protein sequence ID" value="OAT34775.1"/>
    <property type="molecule type" value="Genomic_DNA"/>
</dbReference>
<dbReference type="RefSeq" id="WP_066748015.1">
    <property type="nucleotide sequence ID" value="NZ_LXEN01000041.1"/>
</dbReference>
<reference evidence="15 16" key="1">
    <citation type="submission" date="2016-04" db="EMBL/GenBank/DDBJ databases">
        <title>ATOL: Assembling a taxonomically balanced genome-scale reconstruction of the evolutionary history of the Enterobacteriaceae.</title>
        <authorList>
            <person name="Plunkett G.III."/>
            <person name="Neeno-Eckwall E.C."/>
            <person name="Glasner J.D."/>
            <person name="Perna N.T."/>
        </authorList>
    </citation>
    <scope>NUCLEOTIDE SEQUENCE [LARGE SCALE GENOMIC DNA]</scope>
    <source>
        <strain evidence="15 16">ATCC 19692</strain>
    </source>
</reference>
<dbReference type="GO" id="GO:0003677">
    <property type="term" value="F:DNA binding"/>
    <property type="evidence" value="ECO:0007669"/>
    <property type="project" value="UniProtKB-KW"/>
</dbReference>
<evidence type="ECO:0000256" key="3">
    <source>
        <dbReference type="ARBA" id="ARBA00017250"/>
    </source>
</evidence>
<feature type="coiled-coil region" evidence="13">
    <location>
        <begin position="81"/>
        <end position="111"/>
    </location>
</feature>
<evidence type="ECO:0000313" key="15">
    <source>
        <dbReference type="EMBL" id="OAT34775.1"/>
    </source>
</evidence>
<sequence length="137" mass="15606">MNISEIANKTGLTAKAIRFYEEKDLITPPQRGENGYRYYQPQHIEELTLLRQAREVGFNIEECRSLLMLFRNPSRHSADVKEATLKKVAEIEKTINELNAIRQRLLSLANECPGDDGADCPIINHLSGCCHHDKQSI</sequence>
<evidence type="ECO:0000256" key="10">
    <source>
        <dbReference type="ARBA" id="ARBA00023163"/>
    </source>
</evidence>
<evidence type="ECO:0000256" key="1">
    <source>
        <dbReference type="ARBA" id="ARBA00004496"/>
    </source>
</evidence>
<dbReference type="AlphaFoldDB" id="A0A198GCY9"/>
<dbReference type="GO" id="GO:0045893">
    <property type="term" value="P:positive regulation of DNA-templated transcription"/>
    <property type="evidence" value="ECO:0007669"/>
    <property type="project" value="InterPro"/>
</dbReference>
<keyword evidence="16" id="KW-1185">Reference proteome</keyword>
<comment type="subunit">
    <text evidence="2">Homodimer.</text>
</comment>
<dbReference type="GO" id="GO:0003700">
    <property type="term" value="F:DNA-binding transcription factor activity"/>
    <property type="evidence" value="ECO:0007669"/>
    <property type="project" value="InterPro"/>
</dbReference>
<keyword evidence="8" id="KW-0238">DNA-binding</keyword>
<dbReference type="SMART" id="SM00422">
    <property type="entry name" value="HTH_MERR"/>
    <property type="match status" value="1"/>
</dbReference>
<keyword evidence="5" id="KW-0479">Metal-binding</keyword>
<keyword evidence="13" id="KW-0175">Coiled coil</keyword>
<dbReference type="InterPro" id="IPR000551">
    <property type="entry name" value="MerR-type_HTH_dom"/>
</dbReference>
<evidence type="ECO:0000256" key="9">
    <source>
        <dbReference type="ARBA" id="ARBA00023159"/>
    </source>
</evidence>
<evidence type="ECO:0000313" key="16">
    <source>
        <dbReference type="Proteomes" id="UP000094023"/>
    </source>
</evidence>
<dbReference type="InterPro" id="IPR009061">
    <property type="entry name" value="DNA-bd_dom_put_sf"/>
</dbReference>
<evidence type="ECO:0000256" key="8">
    <source>
        <dbReference type="ARBA" id="ARBA00023125"/>
    </source>
</evidence>
<evidence type="ECO:0000256" key="13">
    <source>
        <dbReference type="SAM" id="Coils"/>
    </source>
</evidence>
<keyword evidence="4" id="KW-0963">Cytoplasm</keyword>
<dbReference type="Proteomes" id="UP000094023">
    <property type="component" value="Unassembled WGS sequence"/>
</dbReference>
<keyword evidence="10" id="KW-0804">Transcription</keyword>
<dbReference type="OrthoDB" id="9808480at2"/>
<dbReference type="SUPFAM" id="SSF46955">
    <property type="entry name" value="Putative DNA-binding domain"/>
    <property type="match status" value="1"/>
</dbReference>
<evidence type="ECO:0000256" key="2">
    <source>
        <dbReference type="ARBA" id="ARBA00011738"/>
    </source>
</evidence>
<gene>
    <name evidence="15" type="ORF">M983_1010</name>
</gene>
<dbReference type="PATRIC" id="fig|1354337.4.peg.1029"/>